<evidence type="ECO:0000313" key="2">
    <source>
        <dbReference type="Proteomes" id="UP000789759"/>
    </source>
</evidence>
<proteinExistence type="predicted"/>
<name>A0A9N9HYP4_9GLOM</name>
<dbReference type="AlphaFoldDB" id="A0A9N9HYP4"/>
<accession>A0A9N9HYP4</accession>
<keyword evidence="2" id="KW-1185">Reference proteome</keyword>
<sequence length="48" mass="5488">HPLSVNTPPSNLQNELEKYLIFPLEDIIIRISNVVASIKRLPTLSLYK</sequence>
<feature type="non-terminal residue" evidence="1">
    <location>
        <position position="1"/>
    </location>
</feature>
<organism evidence="1 2">
    <name type="scientific">Cetraspora pellucida</name>
    <dbReference type="NCBI Taxonomy" id="1433469"/>
    <lineage>
        <taxon>Eukaryota</taxon>
        <taxon>Fungi</taxon>
        <taxon>Fungi incertae sedis</taxon>
        <taxon>Mucoromycota</taxon>
        <taxon>Glomeromycotina</taxon>
        <taxon>Glomeromycetes</taxon>
        <taxon>Diversisporales</taxon>
        <taxon>Gigasporaceae</taxon>
        <taxon>Cetraspora</taxon>
    </lineage>
</organism>
<protein>
    <submittedName>
        <fullName evidence="1">24762_t:CDS:1</fullName>
    </submittedName>
</protein>
<comment type="caution">
    <text evidence="1">The sequence shown here is derived from an EMBL/GenBank/DDBJ whole genome shotgun (WGS) entry which is preliminary data.</text>
</comment>
<dbReference type="Proteomes" id="UP000789759">
    <property type="component" value="Unassembled WGS sequence"/>
</dbReference>
<evidence type="ECO:0000313" key="1">
    <source>
        <dbReference type="EMBL" id="CAG8711795.1"/>
    </source>
</evidence>
<dbReference type="EMBL" id="CAJVQA010011892">
    <property type="protein sequence ID" value="CAG8711795.1"/>
    <property type="molecule type" value="Genomic_DNA"/>
</dbReference>
<gene>
    <name evidence="1" type="ORF">CPELLU_LOCUS12366</name>
</gene>
<reference evidence="1" key="1">
    <citation type="submission" date="2021-06" db="EMBL/GenBank/DDBJ databases">
        <authorList>
            <person name="Kallberg Y."/>
            <person name="Tangrot J."/>
            <person name="Rosling A."/>
        </authorList>
    </citation>
    <scope>NUCLEOTIDE SEQUENCE</scope>
    <source>
        <strain evidence="1">FL966</strain>
    </source>
</reference>